<evidence type="ECO:0000313" key="2">
    <source>
        <dbReference type="Proteomes" id="UP001143910"/>
    </source>
</evidence>
<accession>A0ACC1MKN5</accession>
<dbReference type="Proteomes" id="UP001143910">
    <property type="component" value="Unassembled WGS sequence"/>
</dbReference>
<comment type="caution">
    <text evidence="1">The sequence shown here is derived from an EMBL/GenBank/DDBJ whole genome shotgun (WGS) entry which is preliminary data.</text>
</comment>
<protein>
    <submittedName>
        <fullName evidence="1">Uncharacterized protein</fullName>
    </submittedName>
</protein>
<dbReference type="EMBL" id="JANJQO010002366">
    <property type="protein sequence ID" value="KAJ2967219.1"/>
    <property type="molecule type" value="Genomic_DNA"/>
</dbReference>
<gene>
    <name evidence="1" type="ORF">NQ176_g9768</name>
</gene>
<sequence>MKLIVVGATGLVGTEVVRQALSHKSITSVVALGRRPTPPPNNLASGPDLDKFKSVTCEDFSNYSDDVKSQLSGADACIWLLAVTPTRSKTMDWELVKKICVDYVISGFDTLKQLPHGDSSKPLRFVYASGAKAERDQTKKPMILGDYTLMRGRVETQLLDATKESGGVMETCVLRLGLVKSPERMGIVTSTLASLGASVAGIPTIDIHEIGAAAISAAVHGFDKDTLDNSELIALGQKELKEIGEQSTP</sequence>
<evidence type="ECO:0000313" key="1">
    <source>
        <dbReference type="EMBL" id="KAJ2967219.1"/>
    </source>
</evidence>
<proteinExistence type="predicted"/>
<name>A0ACC1MKN5_9HYPO</name>
<organism evidence="1 2">
    <name type="scientific">Zarea fungicola</name>
    <dbReference type="NCBI Taxonomy" id="93591"/>
    <lineage>
        <taxon>Eukaryota</taxon>
        <taxon>Fungi</taxon>
        <taxon>Dikarya</taxon>
        <taxon>Ascomycota</taxon>
        <taxon>Pezizomycotina</taxon>
        <taxon>Sordariomycetes</taxon>
        <taxon>Hypocreomycetidae</taxon>
        <taxon>Hypocreales</taxon>
        <taxon>Cordycipitaceae</taxon>
        <taxon>Zarea</taxon>
    </lineage>
</organism>
<reference evidence="1" key="1">
    <citation type="submission" date="2022-08" db="EMBL/GenBank/DDBJ databases">
        <title>Genome Sequence of Lecanicillium fungicola.</title>
        <authorList>
            <person name="Buettner E."/>
        </authorList>
    </citation>
    <scope>NUCLEOTIDE SEQUENCE</scope>
    <source>
        <strain evidence="1">Babe33</strain>
    </source>
</reference>
<keyword evidence="2" id="KW-1185">Reference proteome</keyword>